<keyword evidence="2" id="KW-0472">Membrane</keyword>
<geneLocation type="mitochondrion" evidence="3"/>
<keyword evidence="2" id="KW-0812">Transmembrane</keyword>
<sequence length="216" mass="24828">MSELEIIFYIIFFVSAGFNWGFFVMWYNSSSQRWLRHQMGTDDWVHPHNYISYVRRHGIAERQVGREGSTEVMYVESGRRPRNGGLEDGESESIENLRECVVRALRQLESRENLREGETSALSESESRENLREGETSALSEAESRDNLRESVASALSESESRGDLRESVTRVLRESRSQDETYVCDGRVNIDEAVESTLSSISFEVGETMVHVWNQ</sequence>
<organism evidence="3">
    <name type="scientific">Seriatopora sp. Cluster 2</name>
    <dbReference type="NCBI Taxonomy" id="549439"/>
    <lineage>
        <taxon>Eukaryota</taxon>
        <taxon>Metazoa</taxon>
        <taxon>Cnidaria</taxon>
        <taxon>Anthozoa</taxon>
        <taxon>Hexacorallia</taxon>
        <taxon>Scleractinia</taxon>
        <taxon>Astrocoeniina</taxon>
        <taxon>Pocilloporidae</taxon>
        <taxon>Seriatopora</taxon>
    </lineage>
</organism>
<feature type="compositionally biased region" description="Basic and acidic residues" evidence="1">
    <location>
        <begin position="125"/>
        <end position="135"/>
    </location>
</feature>
<feature type="region of interest" description="Disordered" evidence="1">
    <location>
        <begin position="113"/>
        <end position="177"/>
    </location>
</feature>
<name>B8QND1_9CNID</name>
<feature type="non-terminal residue" evidence="3">
    <location>
        <position position="216"/>
    </location>
</feature>
<feature type="compositionally biased region" description="Basic and acidic residues" evidence="1">
    <location>
        <begin position="159"/>
        <end position="177"/>
    </location>
</feature>
<dbReference type="AlphaFoldDB" id="B8QND1"/>
<feature type="transmembrane region" description="Helical" evidence="2">
    <location>
        <begin position="6"/>
        <end position="27"/>
    </location>
</feature>
<protein>
    <submittedName>
        <fullName evidence="3">Uncharacterized protein</fullName>
    </submittedName>
</protein>
<evidence type="ECO:0000256" key="1">
    <source>
        <dbReference type="SAM" id="MobiDB-lite"/>
    </source>
</evidence>
<evidence type="ECO:0000256" key="2">
    <source>
        <dbReference type="SAM" id="Phobius"/>
    </source>
</evidence>
<dbReference type="EMBL" id="EU622165">
    <property type="protein sequence ID" value="ACF71638.1"/>
    <property type="molecule type" value="Genomic_DNA"/>
</dbReference>
<evidence type="ECO:0000313" key="4">
    <source>
        <dbReference type="EMBL" id="ACF71638.1"/>
    </source>
</evidence>
<keyword evidence="2" id="KW-1133">Transmembrane helix</keyword>
<dbReference type="EMBL" id="EU622164">
    <property type="protein sequence ID" value="ACF71636.1"/>
    <property type="molecule type" value="Genomic_DNA"/>
</dbReference>
<evidence type="ECO:0000313" key="3">
    <source>
        <dbReference type="EMBL" id="ACF71636.1"/>
    </source>
</evidence>
<accession>B8QND1</accession>
<keyword evidence="3" id="KW-0496">Mitochondrion</keyword>
<proteinExistence type="predicted"/>
<reference evidence="3" key="1">
    <citation type="journal article" date="2008" name="Coral Reefs">
        <title>Mitochondrial sequences of Seriatopora corals show little agreement with morphology and reveal the duplication of a tRNA gene near the control region.</title>
        <authorList>
            <person name="Flot J.-F."/>
            <person name="Licuanan W."/>
            <person name="Nakano Y."/>
            <person name="Payri C."/>
            <person name="Cruaud C."/>
            <person name="Tillier S."/>
        </authorList>
    </citation>
    <scope>NUCLEOTIDE SEQUENCE</scope>
    <source>
        <strain evidence="3">04Oki110</strain>
        <strain evidence="4">04Oki112</strain>
    </source>
</reference>